<dbReference type="AlphaFoldDB" id="A0AAE0BWN6"/>
<evidence type="ECO:0000313" key="3">
    <source>
        <dbReference type="Proteomes" id="UP001190700"/>
    </source>
</evidence>
<feature type="transmembrane region" description="Helical" evidence="1">
    <location>
        <begin position="93"/>
        <end position="111"/>
    </location>
</feature>
<organism evidence="2 3">
    <name type="scientific">Cymbomonas tetramitiformis</name>
    <dbReference type="NCBI Taxonomy" id="36881"/>
    <lineage>
        <taxon>Eukaryota</taxon>
        <taxon>Viridiplantae</taxon>
        <taxon>Chlorophyta</taxon>
        <taxon>Pyramimonadophyceae</taxon>
        <taxon>Pyramimonadales</taxon>
        <taxon>Pyramimonadaceae</taxon>
        <taxon>Cymbomonas</taxon>
    </lineage>
</organism>
<keyword evidence="3" id="KW-1185">Reference proteome</keyword>
<keyword evidence="1" id="KW-0812">Transmembrane</keyword>
<gene>
    <name evidence="2" type="ORF">CYMTET_47212</name>
</gene>
<protein>
    <submittedName>
        <fullName evidence="2">Uncharacterized protein</fullName>
    </submittedName>
</protein>
<evidence type="ECO:0000313" key="2">
    <source>
        <dbReference type="EMBL" id="KAK3243132.1"/>
    </source>
</evidence>
<dbReference type="EMBL" id="LGRX02033084">
    <property type="protein sequence ID" value="KAK3243132.1"/>
    <property type="molecule type" value="Genomic_DNA"/>
</dbReference>
<comment type="caution">
    <text evidence="2">The sequence shown here is derived from an EMBL/GenBank/DDBJ whole genome shotgun (WGS) entry which is preliminary data.</text>
</comment>
<keyword evidence="1" id="KW-0472">Membrane</keyword>
<name>A0AAE0BWN6_9CHLO</name>
<dbReference type="Proteomes" id="UP001190700">
    <property type="component" value="Unassembled WGS sequence"/>
</dbReference>
<proteinExistence type="predicted"/>
<evidence type="ECO:0000256" key="1">
    <source>
        <dbReference type="SAM" id="Phobius"/>
    </source>
</evidence>
<reference evidence="2 3" key="1">
    <citation type="journal article" date="2015" name="Genome Biol. Evol.">
        <title>Comparative Genomics of a Bacterivorous Green Alga Reveals Evolutionary Causalities and Consequences of Phago-Mixotrophic Mode of Nutrition.</title>
        <authorList>
            <person name="Burns J.A."/>
            <person name="Paasch A."/>
            <person name="Narechania A."/>
            <person name="Kim E."/>
        </authorList>
    </citation>
    <scope>NUCLEOTIDE SEQUENCE [LARGE SCALE GENOMIC DNA]</scope>
    <source>
        <strain evidence="2 3">PLY_AMNH</strain>
    </source>
</reference>
<sequence>MISVVPRQDVSSDGDLRLDFGVDDEGRAEAADDAVETGSSVEVQSDMANQRMQITFAPARSHPDAVLSFAGGCMAIYVAHKLTFWALSVSFPWHTLALMPIPIWFFGVGIARDALALRLQSLVLDIDREGFNLTKSFAGFPFSETRGSTKRLRGAYVVNEAIDVGQYAHLELVETLGAGKDHHIYRLNNCRQHFGTHALHLSEKKRVAAALNDFLHELKAMYHNGSAYSQDFEAYRQHVVVPKPGVSSWKEVHKLVEMYPGRLRSILHDHPPSKLFMHEQDYAMFVSNYSDEL</sequence>
<keyword evidence="1" id="KW-1133">Transmembrane helix</keyword>
<accession>A0AAE0BWN6</accession>